<evidence type="ECO:0000313" key="1">
    <source>
        <dbReference type="EMBL" id="RIA91293.1"/>
    </source>
</evidence>
<name>A0A397SZD6_9GLOM</name>
<accession>A0A397SZD6</accession>
<gene>
    <name evidence="1" type="ORF">C1645_822266</name>
</gene>
<protein>
    <submittedName>
        <fullName evidence="1">Uncharacterized protein</fullName>
    </submittedName>
</protein>
<proteinExistence type="predicted"/>
<dbReference type="OrthoDB" id="2352379at2759"/>
<reference evidence="1 2" key="1">
    <citation type="submission" date="2018-06" db="EMBL/GenBank/DDBJ databases">
        <title>Comparative genomics reveals the genomic features of Rhizophagus irregularis, R. cerebriforme, R. diaphanum and Gigaspora rosea, and their symbiotic lifestyle signature.</title>
        <authorList>
            <person name="Morin E."/>
            <person name="San Clemente H."/>
            <person name="Chen E.C.H."/>
            <person name="De La Providencia I."/>
            <person name="Hainaut M."/>
            <person name="Kuo A."/>
            <person name="Kohler A."/>
            <person name="Murat C."/>
            <person name="Tang N."/>
            <person name="Roy S."/>
            <person name="Loubradou J."/>
            <person name="Henrissat B."/>
            <person name="Grigoriev I.V."/>
            <person name="Corradi N."/>
            <person name="Roux C."/>
            <person name="Martin F.M."/>
        </authorList>
    </citation>
    <scope>NUCLEOTIDE SEQUENCE [LARGE SCALE GENOMIC DNA]</scope>
    <source>
        <strain evidence="1 2">DAOM 227022</strain>
    </source>
</reference>
<keyword evidence="2" id="KW-1185">Reference proteome</keyword>
<dbReference type="Proteomes" id="UP000265703">
    <property type="component" value="Unassembled WGS sequence"/>
</dbReference>
<organism evidence="1 2">
    <name type="scientific">Glomus cerebriforme</name>
    <dbReference type="NCBI Taxonomy" id="658196"/>
    <lineage>
        <taxon>Eukaryota</taxon>
        <taxon>Fungi</taxon>
        <taxon>Fungi incertae sedis</taxon>
        <taxon>Mucoromycota</taxon>
        <taxon>Glomeromycotina</taxon>
        <taxon>Glomeromycetes</taxon>
        <taxon>Glomerales</taxon>
        <taxon>Glomeraceae</taxon>
        <taxon>Glomus</taxon>
    </lineage>
</organism>
<dbReference type="EMBL" id="QKYT01000157">
    <property type="protein sequence ID" value="RIA91293.1"/>
    <property type="molecule type" value="Genomic_DNA"/>
</dbReference>
<evidence type="ECO:0000313" key="2">
    <source>
        <dbReference type="Proteomes" id="UP000265703"/>
    </source>
</evidence>
<sequence length="267" mass="31226">MRFGGYILEILVNDVPLPERPIKVETKRIDFEPSYYVDDITNRKVFCDMHYIIETVPKSEFKIRFRSLQVSKTRIIRGDVAVNGKTDQTCVEMYNKSFQIVTGFWHKKKFHKPFKFPSNIRSIPTSKFKYQFGGPGVISVYFYEVEKIRYPTVKKLKTTSKSYKELFWDGSSNLKSYEPIAVLHIHYRSTSWFNLLNHRQVVGKETSSIKRSPLDEISSDEESDLNVKTATQIISISSHANNERQRRFKEASEYNVVLNDDNTVSQH</sequence>
<comment type="caution">
    <text evidence="1">The sequence shown here is derived from an EMBL/GenBank/DDBJ whole genome shotgun (WGS) entry which is preliminary data.</text>
</comment>
<dbReference type="AlphaFoldDB" id="A0A397SZD6"/>